<keyword evidence="2" id="KW-0288">FMN</keyword>
<keyword evidence="2" id="KW-0285">Flavoprotein</keyword>
<dbReference type="Pfam" id="PF03358">
    <property type="entry name" value="FMN_red"/>
    <property type="match status" value="1"/>
</dbReference>
<dbReference type="InterPro" id="IPR050712">
    <property type="entry name" value="NAD(P)H-dep_reductase"/>
</dbReference>
<dbReference type="PANTHER" id="PTHR30543:SF21">
    <property type="entry name" value="NAD(P)H-DEPENDENT FMN REDUCTASE LOT6"/>
    <property type="match status" value="1"/>
</dbReference>
<dbReference type="RefSeq" id="WP_055733271.1">
    <property type="nucleotide sequence ID" value="NZ_BMDY01000015.1"/>
</dbReference>
<dbReference type="SUPFAM" id="SSF52218">
    <property type="entry name" value="Flavoproteins"/>
    <property type="match status" value="1"/>
</dbReference>
<protein>
    <submittedName>
        <fullName evidence="4">FMN reductase</fullName>
    </submittedName>
</protein>
<evidence type="ECO:0000259" key="3">
    <source>
        <dbReference type="Pfam" id="PF03358"/>
    </source>
</evidence>
<comment type="caution">
    <text evidence="4">The sequence shown here is derived from an EMBL/GenBank/DDBJ whole genome shotgun (WGS) entry which is preliminary data.</text>
</comment>
<sequence length="175" mass="18878">MKIIGFAASSSSVSINKQLVTYAASQLKDCEIEILDLNDYELPLFSQDKEQQLGQPPLAQAFIDKIQSADGLLISFAEHNGSYTVAYKNLFDWASRINSKVYEDKALVLLSTSPGPGGAKSVLATAEGSMPFFGGTVKASLSVPSFYDNFDSEQGKLTNTELNAQLLSALELLQA</sequence>
<gene>
    <name evidence="4" type="ORF">GCM10007414_25210</name>
</gene>
<dbReference type="InterPro" id="IPR005025">
    <property type="entry name" value="FMN_Rdtase-like_dom"/>
</dbReference>
<evidence type="ECO:0000313" key="5">
    <source>
        <dbReference type="Proteomes" id="UP000651977"/>
    </source>
</evidence>
<dbReference type="PANTHER" id="PTHR30543">
    <property type="entry name" value="CHROMATE REDUCTASE"/>
    <property type="match status" value="1"/>
</dbReference>
<accession>A0ABQ1I3Z5</accession>
<evidence type="ECO:0000256" key="2">
    <source>
        <dbReference type="ARBA" id="ARBA00022643"/>
    </source>
</evidence>
<organism evidence="4 5">
    <name type="scientific">Agarivorans gilvus</name>
    <dbReference type="NCBI Taxonomy" id="680279"/>
    <lineage>
        <taxon>Bacteria</taxon>
        <taxon>Pseudomonadati</taxon>
        <taxon>Pseudomonadota</taxon>
        <taxon>Gammaproteobacteria</taxon>
        <taxon>Alteromonadales</taxon>
        <taxon>Alteromonadaceae</taxon>
        <taxon>Agarivorans</taxon>
    </lineage>
</organism>
<dbReference type="EMBL" id="BMDY01000015">
    <property type="protein sequence ID" value="GGB10787.1"/>
    <property type="molecule type" value="Genomic_DNA"/>
</dbReference>
<dbReference type="Gene3D" id="3.40.50.360">
    <property type="match status" value="1"/>
</dbReference>
<name>A0ABQ1I3Z5_9ALTE</name>
<feature type="domain" description="NADPH-dependent FMN reductase-like" evidence="3">
    <location>
        <begin position="1"/>
        <end position="136"/>
    </location>
</feature>
<dbReference type="InterPro" id="IPR029039">
    <property type="entry name" value="Flavoprotein-like_sf"/>
</dbReference>
<reference evidence="5" key="1">
    <citation type="journal article" date="2019" name="Int. J. Syst. Evol. Microbiol.">
        <title>The Global Catalogue of Microorganisms (GCM) 10K type strain sequencing project: providing services to taxonomists for standard genome sequencing and annotation.</title>
        <authorList>
            <consortium name="The Broad Institute Genomics Platform"/>
            <consortium name="The Broad Institute Genome Sequencing Center for Infectious Disease"/>
            <person name="Wu L."/>
            <person name="Ma J."/>
        </authorList>
    </citation>
    <scope>NUCLEOTIDE SEQUENCE [LARGE SCALE GENOMIC DNA]</scope>
    <source>
        <strain evidence="5">CGMCC 1.10131</strain>
    </source>
</reference>
<dbReference type="Proteomes" id="UP000651977">
    <property type="component" value="Unassembled WGS sequence"/>
</dbReference>
<keyword evidence="5" id="KW-1185">Reference proteome</keyword>
<comment type="cofactor">
    <cofactor evidence="1">
        <name>FMN</name>
        <dbReference type="ChEBI" id="CHEBI:58210"/>
    </cofactor>
</comment>
<evidence type="ECO:0000256" key="1">
    <source>
        <dbReference type="ARBA" id="ARBA00001917"/>
    </source>
</evidence>
<evidence type="ECO:0000313" key="4">
    <source>
        <dbReference type="EMBL" id="GGB10787.1"/>
    </source>
</evidence>
<proteinExistence type="predicted"/>